<keyword evidence="10" id="KW-1185">Reference proteome</keyword>
<evidence type="ECO:0000256" key="7">
    <source>
        <dbReference type="SAM" id="Phobius"/>
    </source>
</evidence>
<feature type="transmembrane region" description="Helical" evidence="7">
    <location>
        <begin position="12"/>
        <end position="31"/>
    </location>
</feature>
<dbReference type="GO" id="GO:0016740">
    <property type="term" value="F:transferase activity"/>
    <property type="evidence" value="ECO:0007669"/>
    <property type="project" value="UniProtKB-KW"/>
</dbReference>
<evidence type="ECO:0000256" key="6">
    <source>
        <dbReference type="ARBA" id="ARBA00023136"/>
    </source>
</evidence>
<dbReference type="InterPro" id="IPR017475">
    <property type="entry name" value="EPS_sugar_tfrase"/>
</dbReference>
<keyword evidence="6 7" id="KW-0472">Membrane</keyword>
<keyword evidence="5 7" id="KW-1133">Transmembrane helix</keyword>
<feature type="transmembrane region" description="Helical" evidence="7">
    <location>
        <begin position="107"/>
        <end position="128"/>
    </location>
</feature>
<name>A0ABW4JCS5_9BACL</name>
<comment type="subcellular location">
    <subcellularLocation>
        <location evidence="1">Membrane</location>
        <topology evidence="1">Multi-pass membrane protein</topology>
    </subcellularLocation>
</comment>
<keyword evidence="4 7" id="KW-0812">Transmembrane</keyword>
<evidence type="ECO:0000256" key="2">
    <source>
        <dbReference type="ARBA" id="ARBA00006464"/>
    </source>
</evidence>
<accession>A0ABW4JCS5</accession>
<dbReference type="EC" id="2.7.8.-" evidence="9"/>
<dbReference type="NCBIfam" id="TIGR03025">
    <property type="entry name" value="EPS_sugtrans"/>
    <property type="match status" value="1"/>
</dbReference>
<dbReference type="Pfam" id="PF02397">
    <property type="entry name" value="Bac_transf"/>
    <property type="match status" value="1"/>
</dbReference>
<evidence type="ECO:0000256" key="5">
    <source>
        <dbReference type="ARBA" id="ARBA00022989"/>
    </source>
</evidence>
<gene>
    <name evidence="9" type="ORF">ACFSB2_05595</name>
</gene>
<feature type="domain" description="Bacterial sugar transferase" evidence="8">
    <location>
        <begin position="270"/>
        <end position="457"/>
    </location>
</feature>
<evidence type="ECO:0000256" key="3">
    <source>
        <dbReference type="ARBA" id="ARBA00022679"/>
    </source>
</evidence>
<evidence type="ECO:0000256" key="1">
    <source>
        <dbReference type="ARBA" id="ARBA00004141"/>
    </source>
</evidence>
<evidence type="ECO:0000259" key="8">
    <source>
        <dbReference type="Pfam" id="PF02397"/>
    </source>
</evidence>
<evidence type="ECO:0000256" key="4">
    <source>
        <dbReference type="ARBA" id="ARBA00022692"/>
    </source>
</evidence>
<reference evidence="10" key="1">
    <citation type="journal article" date="2019" name="Int. J. Syst. Evol. Microbiol.">
        <title>The Global Catalogue of Microorganisms (GCM) 10K type strain sequencing project: providing services to taxonomists for standard genome sequencing and annotation.</title>
        <authorList>
            <consortium name="The Broad Institute Genomics Platform"/>
            <consortium name="The Broad Institute Genome Sequencing Center for Infectious Disease"/>
            <person name="Wu L."/>
            <person name="Ma J."/>
        </authorList>
    </citation>
    <scope>NUCLEOTIDE SEQUENCE [LARGE SCALE GENOMIC DNA]</scope>
    <source>
        <strain evidence="10">CGMCC 1.12286</strain>
    </source>
</reference>
<evidence type="ECO:0000313" key="10">
    <source>
        <dbReference type="Proteomes" id="UP001597079"/>
    </source>
</evidence>
<dbReference type="Gene3D" id="3.40.50.720">
    <property type="entry name" value="NAD(P)-binding Rossmann-like Domain"/>
    <property type="match status" value="1"/>
</dbReference>
<feature type="transmembrane region" description="Helical" evidence="7">
    <location>
        <begin position="82"/>
        <end position="101"/>
    </location>
</feature>
<feature type="transmembrane region" description="Helical" evidence="7">
    <location>
        <begin position="51"/>
        <end position="70"/>
    </location>
</feature>
<comment type="similarity">
    <text evidence="2">Belongs to the bacterial sugar transferase family.</text>
</comment>
<dbReference type="Pfam" id="PF13727">
    <property type="entry name" value="CoA_binding_3"/>
    <property type="match status" value="1"/>
</dbReference>
<comment type="caution">
    <text evidence="9">The sequence shown here is derived from an EMBL/GenBank/DDBJ whole genome shotgun (WGS) entry which is preliminary data.</text>
</comment>
<feature type="transmembrane region" description="Helical" evidence="7">
    <location>
        <begin position="275"/>
        <end position="296"/>
    </location>
</feature>
<dbReference type="PANTHER" id="PTHR30576">
    <property type="entry name" value="COLANIC BIOSYNTHESIS UDP-GLUCOSE LIPID CARRIER TRANSFERASE"/>
    <property type="match status" value="1"/>
</dbReference>
<dbReference type="RefSeq" id="WP_377942013.1">
    <property type="nucleotide sequence ID" value="NZ_JBHUCX010000018.1"/>
</dbReference>
<dbReference type="PANTHER" id="PTHR30576:SF10">
    <property type="entry name" value="SLL5057 PROTEIN"/>
    <property type="match status" value="1"/>
</dbReference>
<keyword evidence="3 9" id="KW-0808">Transferase</keyword>
<evidence type="ECO:0000313" key="9">
    <source>
        <dbReference type="EMBL" id="MFD1674186.1"/>
    </source>
</evidence>
<organism evidence="9 10">
    <name type="scientific">Alicyclobacillus fodiniaquatilis</name>
    <dbReference type="NCBI Taxonomy" id="1661150"/>
    <lineage>
        <taxon>Bacteria</taxon>
        <taxon>Bacillati</taxon>
        <taxon>Bacillota</taxon>
        <taxon>Bacilli</taxon>
        <taxon>Bacillales</taxon>
        <taxon>Alicyclobacillaceae</taxon>
        <taxon>Alicyclobacillus</taxon>
    </lineage>
</organism>
<proteinExistence type="inferred from homology"/>
<sequence>MYRVAVNGRLIGRLFDIVIIFMSFHLTYFLMNHVLNREIFSFTSTHYYETYLVVVGCWVLSTFMIGEYPVRRLNGFARELTIVLRVNIVALLAFAFVSYILKLSLSRSFLAVSFIDITILMLFVRLVIRFLLGFVRAKGRDTKIQLLIGSTSATYAYLDHMEANPQLGLRVLGYLGEEKHKLPVPYLGPISGLRMVLSTHSIDGVVLALPISHPSFEQVIRECELQGVQVELMLDGISSRIAHSTLIQGAGAPRLVMDQTPHTPEGLVFKRMTDFFVSLLAVIMMSPLMLGIMIAIKLDDGGPIFFSQLRSGRCGKPFKMHKFRSMRVDAEALKAQLLHLNEMGGPVFKIKNDPRVTRVGRFLRKTSLDELPQFLDVLVGNMSLVGPRPPLPSEVSQYDAHHRRRLSVKPGITCLWQISGRNEIDFDEWVDLDLRYIDNWTYFLDLKILLQTVPAVLRKKGAS</sequence>
<dbReference type="InterPro" id="IPR003362">
    <property type="entry name" value="Bact_transf"/>
</dbReference>
<dbReference type="Proteomes" id="UP001597079">
    <property type="component" value="Unassembled WGS sequence"/>
</dbReference>
<protein>
    <submittedName>
        <fullName evidence="9">Sugar transferase</fullName>
        <ecNumber evidence="9">2.7.8.-</ecNumber>
    </submittedName>
</protein>
<dbReference type="EMBL" id="JBHUCX010000018">
    <property type="protein sequence ID" value="MFD1674186.1"/>
    <property type="molecule type" value="Genomic_DNA"/>
</dbReference>